<keyword evidence="1" id="KW-0694">RNA-binding</keyword>
<dbReference type="Proteomes" id="UP000013827">
    <property type="component" value="Unassembled WGS sequence"/>
</dbReference>
<dbReference type="InterPro" id="IPR050343">
    <property type="entry name" value="RsuA_PseudoU_synthase"/>
</dbReference>
<evidence type="ECO:0000256" key="1">
    <source>
        <dbReference type="PROSITE-ProRule" id="PRU00182"/>
    </source>
</evidence>
<evidence type="ECO:0000313" key="4">
    <source>
        <dbReference type="Proteomes" id="UP000013827"/>
    </source>
</evidence>
<organism evidence="3 4">
    <name type="scientific">Emiliania huxleyi (strain CCMP1516)</name>
    <dbReference type="NCBI Taxonomy" id="280463"/>
    <lineage>
        <taxon>Eukaryota</taxon>
        <taxon>Haptista</taxon>
        <taxon>Haptophyta</taxon>
        <taxon>Prymnesiophyceae</taxon>
        <taxon>Isochrysidales</taxon>
        <taxon>Noelaerhabdaceae</taxon>
        <taxon>Emiliania</taxon>
    </lineage>
</organism>
<accession>A0A0D3JRV4</accession>
<dbReference type="Pfam" id="PF01479">
    <property type="entry name" value="S4"/>
    <property type="match status" value="1"/>
</dbReference>
<dbReference type="Gene3D" id="3.10.290.10">
    <property type="entry name" value="RNA-binding S4 domain"/>
    <property type="match status" value="1"/>
</dbReference>
<reference evidence="3" key="2">
    <citation type="submission" date="2024-10" db="UniProtKB">
        <authorList>
            <consortium name="EnsemblProtists"/>
        </authorList>
    </citation>
    <scope>IDENTIFICATION</scope>
</reference>
<dbReference type="AlphaFoldDB" id="A0A0D3JRV4"/>
<dbReference type="InterPro" id="IPR036986">
    <property type="entry name" value="S4_RNA-bd_sf"/>
</dbReference>
<dbReference type="GO" id="GO:0001522">
    <property type="term" value="P:pseudouridine synthesis"/>
    <property type="evidence" value="ECO:0007669"/>
    <property type="project" value="InterPro"/>
</dbReference>
<proteinExistence type="predicted"/>
<dbReference type="InterPro" id="IPR020103">
    <property type="entry name" value="PsdUridine_synth_cat_dom_sf"/>
</dbReference>
<dbReference type="PROSITE" id="PS50889">
    <property type="entry name" value="S4"/>
    <property type="match status" value="1"/>
</dbReference>
<dbReference type="PaxDb" id="2903-EOD26239"/>
<sequence>MSHLQRGLAKALAATGRWSRREANRMTADARVCVNGVQVSNPAARVRQSDRVTVDGELTPLEVAPPRLWRFHKPDGLITTASDPQGRPTERGVTGAMLRAMGDGFGAARAVRTPLQPAAAGHEWVRMTLVEGKTREVRRAWQHFGFVVSRREAEMQREKGLVRDAYGPFELGELRPGEVEEVPRRCVARLLRLRERVLEGSGRAAPVDLAAFCENEQT</sequence>
<dbReference type="InterPro" id="IPR002942">
    <property type="entry name" value="S4_RNA-bd"/>
</dbReference>
<dbReference type="PANTHER" id="PTHR47683">
    <property type="entry name" value="PSEUDOURIDINE SYNTHASE FAMILY PROTEIN-RELATED"/>
    <property type="match status" value="1"/>
</dbReference>
<dbReference type="PANTHER" id="PTHR47683:SF3">
    <property type="entry name" value="RIBOSOMAL LARGE SUBUNIT PSEUDOURIDINE SYNTHASE B"/>
    <property type="match status" value="1"/>
</dbReference>
<protein>
    <recommendedName>
        <fullName evidence="2">RNA-binding S4 domain-containing protein</fullName>
    </recommendedName>
</protein>
<dbReference type="KEGG" id="ehx:EMIHUDRAFT_115100"/>
<name>A0A0D3JRV4_EMIH1</name>
<dbReference type="HOGENOM" id="CLU_024979_1_0_1"/>
<feature type="domain" description="RNA-binding S4" evidence="2">
    <location>
        <begin position="6"/>
        <end position="66"/>
    </location>
</feature>
<dbReference type="GO" id="GO:0003723">
    <property type="term" value="F:RNA binding"/>
    <property type="evidence" value="ECO:0007669"/>
    <property type="project" value="UniProtKB-KW"/>
</dbReference>
<dbReference type="CDD" id="cd00165">
    <property type="entry name" value="S4"/>
    <property type="match status" value="1"/>
</dbReference>
<dbReference type="SUPFAM" id="SSF55174">
    <property type="entry name" value="Alpha-L RNA-binding motif"/>
    <property type="match status" value="1"/>
</dbReference>
<evidence type="ECO:0000313" key="3">
    <source>
        <dbReference type="EnsemblProtists" id="EOD26239"/>
    </source>
</evidence>
<keyword evidence="4" id="KW-1185">Reference proteome</keyword>
<dbReference type="GO" id="GO:0009982">
    <property type="term" value="F:pseudouridine synthase activity"/>
    <property type="evidence" value="ECO:0007669"/>
    <property type="project" value="InterPro"/>
</dbReference>
<reference evidence="4" key="1">
    <citation type="journal article" date="2013" name="Nature">
        <title>Pan genome of the phytoplankton Emiliania underpins its global distribution.</title>
        <authorList>
            <person name="Read B.A."/>
            <person name="Kegel J."/>
            <person name="Klute M.J."/>
            <person name="Kuo A."/>
            <person name="Lefebvre S.C."/>
            <person name="Maumus F."/>
            <person name="Mayer C."/>
            <person name="Miller J."/>
            <person name="Monier A."/>
            <person name="Salamov A."/>
            <person name="Young J."/>
            <person name="Aguilar M."/>
            <person name="Claverie J.M."/>
            <person name="Frickenhaus S."/>
            <person name="Gonzalez K."/>
            <person name="Herman E.K."/>
            <person name="Lin Y.C."/>
            <person name="Napier J."/>
            <person name="Ogata H."/>
            <person name="Sarno A.F."/>
            <person name="Shmutz J."/>
            <person name="Schroeder D."/>
            <person name="de Vargas C."/>
            <person name="Verret F."/>
            <person name="von Dassow P."/>
            <person name="Valentin K."/>
            <person name="Van de Peer Y."/>
            <person name="Wheeler G."/>
            <person name="Dacks J.B."/>
            <person name="Delwiche C.F."/>
            <person name="Dyhrman S.T."/>
            <person name="Glockner G."/>
            <person name="John U."/>
            <person name="Richards T."/>
            <person name="Worden A.Z."/>
            <person name="Zhang X."/>
            <person name="Grigoriev I.V."/>
            <person name="Allen A.E."/>
            <person name="Bidle K."/>
            <person name="Borodovsky M."/>
            <person name="Bowler C."/>
            <person name="Brownlee C."/>
            <person name="Cock J.M."/>
            <person name="Elias M."/>
            <person name="Gladyshev V.N."/>
            <person name="Groth M."/>
            <person name="Guda C."/>
            <person name="Hadaegh A."/>
            <person name="Iglesias-Rodriguez M.D."/>
            <person name="Jenkins J."/>
            <person name="Jones B.M."/>
            <person name="Lawson T."/>
            <person name="Leese F."/>
            <person name="Lindquist E."/>
            <person name="Lobanov A."/>
            <person name="Lomsadze A."/>
            <person name="Malik S.B."/>
            <person name="Marsh M.E."/>
            <person name="Mackinder L."/>
            <person name="Mock T."/>
            <person name="Mueller-Roeber B."/>
            <person name="Pagarete A."/>
            <person name="Parker M."/>
            <person name="Probert I."/>
            <person name="Quesneville H."/>
            <person name="Raines C."/>
            <person name="Rensing S.A."/>
            <person name="Riano-Pachon D.M."/>
            <person name="Richier S."/>
            <person name="Rokitta S."/>
            <person name="Shiraiwa Y."/>
            <person name="Soanes D.M."/>
            <person name="van der Giezen M."/>
            <person name="Wahlund T.M."/>
            <person name="Williams B."/>
            <person name="Wilson W."/>
            <person name="Wolfe G."/>
            <person name="Wurch L.L."/>
        </authorList>
    </citation>
    <scope>NUCLEOTIDE SEQUENCE</scope>
</reference>
<dbReference type="OMA" id="AFCENEQ"/>
<dbReference type="SMART" id="SM00363">
    <property type="entry name" value="S4"/>
    <property type="match status" value="1"/>
</dbReference>
<dbReference type="RefSeq" id="XP_005778668.1">
    <property type="nucleotide sequence ID" value="XM_005778611.1"/>
</dbReference>
<evidence type="ECO:0000259" key="2">
    <source>
        <dbReference type="SMART" id="SM00363"/>
    </source>
</evidence>
<dbReference type="EnsemblProtists" id="EOD26239">
    <property type="protein sequence ID" value="EOD26239"/>
    <property type="gene ID" value="EMIHUDRAFT_115100"/>
</dbReference>
<dbReference type="GeneID" id="17271790"/>
<dbReference type="SUPFAM" id="SSF55120">
    <property type="entry name" value="Pseudouridine synthase"/>
    <property type="match status" value="1"/>
</dbReference>
<dbReference type="Gene3D" id="3.30.2350.10">
    <property type="entry name" value="Pseudouridine synthase"/>
    <property type="match status" value="1"/>
</dbReference>